<reference evidence="2" key="1">
    <citation type="submission" date="2024-05" db="EMBL/GenBank/DDBJ databases">
        <title>Pontimicrobium maritimus sp. nov., isolated form sea water.</title>
        <authorList>
            <person name="Muhammad N."/>
            <person name="Vuong T.Q."/>
            <person name="Han H.L."/>
            <person name="Kim S.-G."/>
        </authorList>
    </citation>
    <scope>NUCLEOTIDE SEQUENCE</scope>
    <source>
        <strain evidence="2">SW4</strain>
    </source>
</reference>
<gene>
    <name evidence="2" type="ORF">ABGB03_10160</name>
</gene>
<keyword evidence="1" id="KW-0472">Membrane</keyword>
<dbReference type="RefSeq" id="WP_347922402.1">
    <property type="nucleotide sequence ID" value="NZ_CP157199.1"/>
</dbReference>
<feature type="transmembrane region" description="Helical" evidence="1">
    <location>
        <begin position="32"/>
        <end position="48"/>
    </location>
</feature>
<dbReference type="AlphaFoldDB" id="A0AAU7BQ90"/>
<evidence type="ECO:0000256" key="1">
    <source>
        <dbReference type="SAM" id="Phobius"/>
    </source>
</evidence>
<proteinExistence type="predicted"/>
<sequence length="76" mass="8873">MEIFGITLTEWVGYAAMFALLISFMMRDVKKLRIINSIGCALFVFYGFMLDISWPIIITNSAIICINFYYLFVRKN</sequence>
<organism evidence="2">
    <name type="scientific">Pontimicrobium sp. SW4</name>
    <dbReference type="NCBI Taxonomy" id="3153519"/>
    <lineage>
        <taxon>Bacteria</taxon>
        <taxon>Pseudomonadati</taxon>
        <taxon>Bacteroidota</taxon>
        <taxon>Flavobacteriia</taxon>
        <taxon>Flavobacteriales</taxon>
        <taxon>Flavobacteriaceae</taxon>
        <taxon>Pontimicrobium</taxon>
    </lineage>
</organism>
<accession>A0AAU7BQ90</accession>
<keyword evidence="1" id="KW-1133">Transmembrane helix</keyword>
<feature type="transmembrane region" description="Helical" evidence="1">
    <location>
        <begin position="54"/>
        <end position="73"/>
    </location>
</feature>
<name>A0AAU7BQ90_9FLAO</name>
<feature type="transmembrane region" description="Helical" evidence="1">
    <location>
        <begin position="6"/>
        <end position="25"/>
    </location>
</feature>
<evidence type="ECO:0000313" key="2">
    <source>
        <dbReference type="EMBL" id="XBG60217.1"/>
    </source>
</evidence>
<protein>
    <submittedName>
        <fullName evidence="2">Uroporphyrinogen decarboxylase</fullName>
    </submittedName>
</protein>
<dbReference type="EMBL" id="CP157199">
    <property type="protein sequence ID" value="XBG60217.1"/>
    <property type="molecule type" value="Genomic_DNA"/>
</dbReference>
<keyword evidence="1" id="KW-0812">Transmembrane</keyword>